<evidence type="ECO:0000256" key="2">
    <source>
        <dbReference type="ARBA" id="ARBA00023125"/>
    </source>
</evidence>
<accession>A0A161HZZ3</accession>
<dbReference type="PANTHER" id="PTHR33154">
    <property type="entry name" value="TRANSCRIPTIONAL REGULATOR, ARSR FAMILY"/>
    <property type="match status" value="1"/>
</dbReference>
<name>A0A161HZZ3_9MICO</name>
<evidence type="ECO:0000313" key="6">
    <source>
        <dbReference type="EMBL" id="ANC30385.1"/>
    </source>
</evidence>
<dbReference type="RefSeq" id="WP_083972857.1">
    <property type="nucleotide sequence ID" value="NZ_CP014209.1"/>
</dbReference>
<keyword evidence="3" id="KW-0804">Transcription</keyword>
<dbReference type="InterPro" id="IPR036390">
    <property type="entry name" value="WH_DNA-bd_sf"/>
</dbReference>
<proteinExistence type="predicted"/>
<dbReference type="CDD" id="cd00090">
    <property type="entry name" value="HTH_ARSR"/>
    <property type="match status" value="1"/>
</dbReference>
<organism evidence="6 7">
    <name type="scientific">Isoptericola dokdonensis DS-3</name>
    <dbReference type="NCBI Taxonomy" id="1300344"/>
    <lineage>
        <taxon>Bacteria</taxon>
        <taxon>Bacillati</taxon>
        <taxon>Actinomycetota</taxon>
        <taxon>Actinomycetes</taxon>
        <taxon>Micrococcales</taxon>
        <taxon>Promicromonosporaceae</taxon>
        <taxon>Isoptericola</taxon>
    </lineage>
</organism>
<dbReference type="PANTHER" id="PTHR33154:SF33">
    <property type="entry name" value="TRANSCRIPTIONAL REPRESSOR SDPR"/>
    <property type="match status" value="1"/>
</dbReference>
<dbReference type="InterPro" id="IPR001845">
    <property type="entry name" value="HTH_ArsR_DNA-bd_dom"/>
</dbReference>
<dbReference type="InterPro" id="IPR036388">
    <property type="entry name" value="WH-like_DNA-bd_sf"/>
</dbReference>
<evidence type="ECO:0000256" key="4">
    <source>
        <dbReference type="SAM" id="MobiDB-lite"/>
    </source>
</evidence>
<dbReference type="InterPro" id="IPR051081">
    <property type="entry name" value="HTH_MetalResp_TranReg"/>
</dbReference>
<dbReference type="NCBIfam" id="NF033788">
    <property type="entry name" value="HTH_metalloreg"/>
    <property type="match status" value="1"/>
</dbReference>
<evidence type="ECO:0000256" key="1">
    <source>
        <dbReference type="ARBA" id="ARBA00023015"/>
    </source>
</evidence>
<dbReference type="EMBL" id="CP014209">
    <property type="protein sequence ID" value="ANC30385.1"/>
    <property type="molecule type" value="Genomic_DNA"/>
</dbReference>
<dbReference type="Proteomes" id="UP000076794">
    <property type="component" value="Chromosome"/>
</dbReference>
<dbReference type="GO" id="GO:0003700">
    <property type="term" value="F:DNA-binding transcription factor activity"/>
    <property type="evidence" value="ECO:0007669"/>
    <property type="project" value="InterPro"/>
</dbReference>
<dbReference type="SUPFAM" id="SSF46785">
    <property type="entry name" value="Winged helix' DNA-binding domain"/>
    <property type="match status" value="1"/>
</dbReference>
<dbReference type="Pfam" id="PF01022">
    <property type="entry name" value="HTH_5"/>
    <property type="match status" value="1"/>
</dbReference>
<dbReference type="GO" id="GO:0003677">
    <property type="term" value="F:DNA binding"/>
    <property type="evidence" value="ECO:0007669"/>
    <property type="project" value="UniProtKB-KW"/>
</dbReference>
<dbReference type="Gene3D" id="1.10.10.10">
    <property type="entry name" value="Winged helix-like DNA-binding domain superfamily/Winged helix DNA-binding domain"/>
    <property type="match status" value="1"/>
</dbReference>
<protein>
    <submittedName>
        <fullName evidence="6">HTH-type transcriptional regulator</fullName>
    </submittedName>
</protein>
<feature type="compositionally biased region" description="Low complexity" evidence="4">
    <location>
        <begin position="129"/>
        <end position="141"/>
    </location>
</feature>
<evidence type="ECO:0000256" key="3">
    <source>
        <dbReference type="ARBA" id="ARBA00023163"/>
    </source>
</evidence>
<keyword evidence="7" id="KW-1185">Reference proteome</keyword>
<dbReference type="PROSITE" id="PS50987">
    <property type="entry name" value="HTH_ARSR_2"/>
    <property type="match status" value="1"/>
</dbReference>
<dbReference type="SMART" id="SM00418">
    <property type="entry name" value="HTH_ARSR"/>
    <property type="match status" value="1"/>
</dbReference>
<dbReference type="STRING" id="1300344.I598_0810"/>
<feature type="domain" description="HTH arsR-type" evidence="5">
    <location>
        <begin position="6"/>
        <end position="105"/>
    </location>
</feature>
<evidence type="ECO:0000313" key="7">
    <source>
        <dbReference type="Proteomes" id="UP000076794"/>
    </source>
</evidence>
<feature type="region of interest" description="Disordered" evidence="4">
    <location>
        <begin position="115"/>
        <end position="150"/>
    </location>
</feature>
<keyword evidence="2" id="KW-0238">DNA-binding</keyword>
<evidence type="ECO:0000259" key="5">
    <source>
        <dbReference type="PROSITE" id="PS50987"/>
    </source>
</evidence>
<sequence length="150" mass="15666">MTPSAAGGTPVGTPDAVFAALGDPVRRRLLMLLHEVGEAPVGGLVAAVRATTTISQPAVSQHLRVLREAGLVRVRPDGTRRLYAVEPAGIDAARAWLAAFTDPFAQPLDALGTEIARGRRERRRADEVSGSPATGSRAAGAARRDARRAG</sequence>
<dbReference type="OrthoDB" id="3628603at2"/>
<gene>
    <name evidence="6" type="ORF">I598_0810</name>
</gene>
<dbReference type="PRINTS" id="PR00778">
    <property type="entry name" value="HTHARSR"/>
</dbReference>
<keyword evidence="1" id="KW-0805">Transcription regulation</keyword>
<dbReference type="InterPro" id="IPR011991">
    <property type="entry name" value="ArsR-like_HTH"/>
</dbReference>
<dbReference type="KEGG" id="ido:I598_0810"/>
<reference evidence="6 7" key="1">
    <citation type="submission" date="2016-01" db="EMBL/GenBank/DDBJ databases">
        <title>Complete genome sequence of a soil Actinobacterium, Isoptericola dokdonensis DS-3.</title>
        <authorList>
            <person name="Kwon S.-K."/>
            <person name="Kim J.F."/>
        </authorList>
    </citation>
    <scope>NUCLEOTIDE SEQUENCE [LARGE SCALE GENOMIC DNA]</scope>
    <source>
        <strain evidence="6 7">DS-3</strain>
    </source>
</reference>
<dbReference type="AlphaFoldDB" id="A0A161HZZ3"/>